<organism evidence="1 2">
    <name type="scientific">Arctium lappa</name>
    <name type="common">Greater burdock</name>
    <name type="synonym">Lappa major</name>
    <dbReference type="NCBI Taxonomy" id="4217"/>
    <lineage>
        <taxon>Eukaryota</taxon>
        <taxon>Viridiplantae</taxon>
        <taxon>Streptophyta</taxon>
        <taxon>Embryophyta</taxon>
        <taxon>Tracheophyta</taxon>
        <taxon>Spermatophyta</taxon>
        <taxon>Magnoliopsida</taxon>
        <taxon>eudicotyledons</taxon>
        <taxon>Gunneridae</taxon>
        <taxon>Pentapetalae</taxon>
        <taxon>asterids</taxon>
        <taxon>campanulids</taxon>
        <taxon>Asterales</taxon>
        <taxon>Asteraceae</taxon>
        <taxon>Carduoideae</taxon>
        <taxon>Cardueae</taxon>
        <taxon>Arctiinae</taxon>
        <taxon>Arctium</taxon>
    </lineage>
</organism>
<keyword evidence="2" id="KW-1185">Reference proteome</keyword>
<gene>
    <name evidence="1" type="ORF">L6452_44691</name>
</gene>
<evidence type="ECO:0000313" key="2">
    <source>
        <dbReference type="Proteomes" id="UP001055879"/>
    </source>
</evidence>
<proteinExistence type="predicted"/>
<sequence>MYILLIEVNIHDFAICTYCVVAKESVVKQISIAFLECVRANFKKRYGSGKADTTVAKSLNKDFGPIMKEHMQYIIEHADEIEKLVKVKAQVSEVKSIMLDNIDKRRRLIYIVDRQRNAATKKLIYKNGITKVSHATRHYKVPTF</sequence>
<evidence type="ECO:0000313" key="1">
    <source>
        <dbReference type="EMBL" id="KAI3666053.1"/>
    </source>
</evidence>
<reference evidence="2" key="1">
    <citation type="journal article" date="2022" name="Mol. Ecol. Resour.">
        <title>The genomes of chicory, endive, great burdock and yacon provide insights into Asteraceae palaeo-polyploidization history and plant inulin production.</title>
        <authorList>
            <person name="Fan W."/>
            <person name="Wang S."/>
            <person name="Wang H."/>
            <person name="Wang A."/>
            <person name="Jiang F."/>
            <person name="Liu H."/>
            <person name="Zhao H."/>
            <person name="Xu D."/>
            <person name="Zhang Y."/>
        </authorList>
    </citation>
    <scope>NUCLEOTIDE SEQUENCE [LARGE SCALE GENOMIC DNA]</scope>
    <source>
        <strain evidence="2">cv. Niubang</strain>
    </source>
</reference>
<name>A0ACB8XH40_ARCLA</name>
<accession>A0ACB8XH40</accession>
<comment type="caution">
    <text evidence="1">The sequence shown here is derived from an EMBL/GenBank/DDBJ whole genome shotgun (WGS) entry which is preliminary data.</text>
</comment>
<dbReference type="Proteomes" id="UP001055879">
    <property type="component" value="Linkage Group LG18"/>
</dbReference>
<protein>
    <submittedName>
        <fullName evidence="1">Uncharacterized protein</fullName>
    </submittedName>
</protein>
<reference evidence="1 2" key="2">
    <citation type="journal article" date="2022" name="Mol. Ecol. Resour.">
        <title>The genomes of chicory, endive, great burdock and yacon provide insights into Asteraceae paleo-polyploidization history and plant inulin production.</title>
        <authorList>
            <person name="Fan W."/>
            <person name="Wang S."/>
            <person name="Wang H."/>
            <person name="Wang A."/>
            <person name="Jiang F."/>
            <person name="Liu H."/>
            <person name="Zhao H."/>
            <person name="Xu D."/>
            <person name="Zhang Y."/>
        </authorList>
    </citation>
    <scope>NUCLEOTIDE SEQUENCE [LARGE SCALE GENOMIC DNA]</scope>
    <source>
        <strain evidence="2">cv. Niubang</strain>
    </source>
</reference>
<dbReference type="EMBL" id="CM042064">
    <property type="protein sequence ID" value="KAI3666053.1"/>
    <property type="molecule type" value="Genomic_DNA"/>
</dbReference>